<sequence>MNEEKIKIININENEEAKQVQNLIILAKVELRLMNREKKEIK</sequence>
<dbReference type="Proteomes" id="UP000239010">
    <property type="component" value="Unassembled WGS sequence"/>
</dbReference>
<keyword evidence="2" id="KW-1185">Reference proteome</keyword>
<dbReference type="AlphaFoldDB" id="A0A8E2UAP1"/>
<organism evidence="1 2">
    <name type="scientific">Entomoplasma ellychniae</name>
    <dbReference type="NCBI Taxonomy" id="2114"/>
    <lineage>
        <taxon>Bacteria</taxon>
        <taxon>Bacillati</taxon>
        <taxon>Mycoplasmatota</taxon>
        <taxon>Mollicutes</taxon>
        <taxon>Entomoplasmatales</taxon>
        <taxon>Entomoplasmataceae</taxon>
        <taxon>Entomoplasma</taxon>
    </lineage>
</organism>
<dbReference type="EMBL" id="PHND01000001">
    <property type="protein sequence ID" value="PPE04726.1"/>
    <property type="molecule type" value="Genomic_DNA"/>
</dbReference>
<gene>
    <name evidence="1" type="ORF">EELLY_v1c04060</name>
</gene>
<evidence type="ECO:0000313" key="1">
    <source>
        <dbReference type="EMBL" id="PPE04726.1"/>
    </source>
</evidence>
<evidence type="ECO:0000313" key="2">
    <source>
        <dbReference type="Proteomes" id="UP000239010"/>
    </source>
</evidence>
<proteinExistence type="predicted"/>
<protein>
    <submittedName>
        <fullName evidence="1">Uncharacterized protein</fullName>
    </submittedName>
</protein>
<reference evidence="1 2" key="1">
    <citation type="submission" date="2017-11" db="EMBL/GenBank/DDBJ databases">
        <title>Genome sequence of Entomoplasma ellychniae ELCN-1 (ATCC 43707).</title>
        <authorList>
            <person name="Lo W.-S."/>
            <person name="Gasparich G.E."/>
            <person name="Kuo C.-H."/>
        </authorList>
    </citation>
    <scope>NUCLEOTIDE SEQUENCE [LARGE SCALE GENOMIC DNA]</scope>
    <source>
        <strain evidence="1 2">ELCN-1</strain>
    </source>
</reference>
<comment type="caution">
    <text evidence="1">The sequence shown here is derived from an EMBL/GenBank/DDBJ whole genome shotgun (WGS) entry which is preliminary data.</text>
</comment>
<dbReference type="RefSeq" id="WP_281253991.1">
    <property type="nucleotide sequence ID" value="NZ_PHND01000001.1"/>
</dbReference>
<accession>A0A8E2UAP1</accession>
<name>A0A8E2UAP1_9MOLU</name>